<dbReference type="CDD" id="cd04861">
    <property type="entry name" value="LigD_Pol_like"/>
    <property type="match status" value="1"/>
</dbReference>
<dbReference type="GO" id="GO:0016874">
    <property type="term" value="F:ligase activity"/>
    <property type="evidence" value="ECO:0007669"/>
    <property type="project" value="UniProtKB-KW"/>
</dbReference>
<comment type="caution">
    <text evidence="2">The sequence shown here is derived from an EMBL/GenBank/DDBJ whole genome shotgun (WGS) entry which is preliminary data.</text>
</comment>
<feature type="domain" description="DNA ligase D polymerase" evidence="1">
    <location>
        <begin position="28"/>
        <end position="281"/>
    </location>
</feature>
<dbReference type="Gene3D" id="3.90.920.10">
    <property type="entry name" value="DNA primase, PRIM domain"/>
    <property type="match status" value="1"/>
</dbReference>
<evidence type="ECO:0000313" key="3">
    <source>
        <dbReference type="Proteomes" id="UP000317169"/>
    </source>
</evidence>
<protein>
    <submittedName>
        <fullName evidence="2">ATP-dependent DNA ligase</fullName>
    </submittedName>
</protein>
<dbReference type="Pfam" id="PF21686">
    <property type="entry name" value="LigD_Prim-Pol"/>
    <property type="match status" value="1"/>
</dbReference>
<dbReference type="EMBL" id="VIAR01000006">
    <property type="protein sequence ID" value="TQD38864.1"/>
    <property type="molecule type" value="Genomic_DNA"/>
</dbReference>
<dbReference type="PANTHER" id="PTHR42705:SF2">
    <property type="entry name" value="BIFUNCTIONAL NON-HOMOLOGOUS END JOINING PROTEIN LIGD"/>
    <property type="match status" value="1"/>
</dbReference>
<dbReference type="OrthoDB" id="9802472at2"/>
<dbReference type="PANTHER" id="PTHR42705">
    <property type="entry name" value="BIFUNCTIONAL NON-HOMOLOGOUS END JOINING PROTEIN LIGD"/>
    <property type="match status" value="1"/>
</dbReference>
<keyword evidence="2" id="KW-0436">Ligase</keyword>
<dbReference type="AlphaFoldDB" id="A0A507ZRF4"/>
<dbReference type="Proteomes" id="UP000317169">
    <property type="component" value="Unassembled WGS sequence"/>
</dbReference>
<organism evidence="2 3">
    <name type="scientific">Haloflavibacter putidus</name>
    <dbReference type="NCBI Taxonomy" id="2576776"/>
    <lineage>
        <taxon>Bacteria</taxon>
        <taxon>Pseudomonadati</taxon>
        <taxon>Bacteroidota</taxon>
        <taxon>Flavobacteriia</taxon>
        <taxon>Flavobacteriales</taxon>
        <taxon>Flavobacteriaceae</taxon>
        <taxon>Haloflavibacter</taxon>
    </lineage>
</organism>
<gene>
    <name evidence="2" type="ORF">FKR84_07740</name>
</gene>
<dbReference type="RefSeq" id="WP_141421722.1">
    <property type="nucleotide sequence ID" value="NZ_VIAR01000006.1"/>
</dbReference>
<reference evidence="2 3" key="1">
    <citation type="submission" date="2019-06" db="EMBL/GenBank/DDBJ databases">
        <title>Flavibacter putida gen. nov., sp. nov., a novel marine bacterium of the family Flavobacteriaceae isolated from coastal seawater.</title>
        <authorList>
            <person name="Feng X."/>
        </authorList>
    </citation>
    <scope>NUCLEOTIDE SEQUENCE [LARGE SCALE GENOMIC DNA]</scope>
    <source>
        <strain evidence="2 3">PLHSN227</strain>
    </source>
</reference>
<evidence type="ECO:0000313" key="2">
    <source>
        <dbReference type="EMBL" id="TQD38864.1"/>
    </source>
</evidence>
<dbReference type="InterPro" id="IPR052171">
    <property type="entry name" value="NHEJ_LigD"/>
</dbReference>
<evidence type="ECO:0000259" key="1">
    <source>
        <dbReference type="Pfam" id="PF21686"/>
    </source>
</evidence>
<accession>A0A507ZRF4</accession>
<name>A0A507ZRF4_9FLAO</name>
<proteinExistence type="predicted"/>
<dbReference type="NCBIfam" id="TIGR02778">
    <property type="entry name" value="ligD_pol"/>
    <property type="match status" value="1"/>
</dbReference>
<dbReference type="InterPro" id="IPR014145">
    <property type="entry name" value="LigD_pol_dom"/>
</dbReference>
<keyword evidence="3" id="KW-1185">Reference proteome</keyword>
<sequence>MEKEVSYNKHSFEIGNLDKTFYPSAGLTKGDIIEYYEKIADTILPYLKNRPLTLQRFPNGIDDKNFYQKDKPDYFPDWIKSIKTKKQEGGKIEYVMCNDKASLIYLVNQAGIIFHTGLSTKNNLNKPDKIIIDLDPSTTNFETIKTAAERIRKIIEEKLNATAFVMTTGSRGLHVMLPIKPEEGFDTVREFSQNLATYIAKQYPEDLTTAVRKNKRENKLFLDVARNALGQTAVCPYSLRAIKNAPIATPLEWDELAKLESAQAYTLGNIFRRLAQKDDPWKKFSEKAVSFKSLKEKLEKL</sequence>